<evidence type="ECO:0000313" key="4">
    <source>
        <dbReference type="Proteomes" id="UP000599383"/>
    </source>
</evidence>
<dbReference type="PANTHER" id="PTHR39176">
    <property type="entry name" value="PERIPLASMIC PROTEIN-RELATED"/>
    <property type="match status" value="1"/>
</dbReference>
<dbReference type="Gene3D" id="1.20.1270.180">
    <property type="match status" value="1"/>
</dbReference>
<proteinExistence type="predicted"/>
<organism evidence="3 4">
    <name type="scientific">Ruegeria atlantica</name>
    <dbReference type="NCBI Taxonomy" id="81569"/>
    <lineage>
        <taxon>Bacteria</taxon>
        <taxon>Pseudomonadati</taxon>
        <taxon>Pseudomonadota</taxon>
        <taxon>Alphaproteobacteria</taxon>
        <taxon>Rhodobacterales</taxon>
        <taxon>Roseobacteraceae</taxon>
        <taxon>Ruegeria</taxon>
    </lineage>
</organism>
<feature type="chain" id="PRO_5045775356" evidence="1">
    <location>
        <begin position="21"/>
        <end position="154"/>
    </location>
</feature>
<dbReference type="RefSeq" id="WP_171362528.1">
    <property type="nucleotide sequence ID" value="NZ_WVQY01000001.1"/>
</dbReference>
<keyword evidence="4" id="KW-1185">Reference proteome</keyword>
<evidence type="ECO:0000259" key="2">
    <source>
        <dbReference type="Pfam" id="PF07007"/>
    </source>
</evidence>
<feature type="domain" description="Lysozyme inhibitor LprI-like N-terminal" evidence="2">
    <location>
        <begin position="51"/>
        <end position="147"/>
    </location>
</feature>
<reference evidence="3 4" key="1">
    <citation type="submission" date="2019-12" db="EMBL/GenBank/DDBJ databases">
        <title>Ruegeria JWLKs population differentiation of coral mucus and skeleton niches.</title>
        <authorList>
            <person name="Luo D."/>
        </authorList>
    </citation>
    <scope>NUCLEOTIDE SEQUENCE [LARGE SCALE GENOMIC DNA]</scope>
    <source>
        <strain evidence="3 4">HKCCD6238</strain>
    </source>
</reference>
<dbReference type="EMBL" id="WVQY01000001">
    <property type="protein sequence ID" value="NOD28865.1"/>
    <property type="molecule type" value="Genomic_DNA"/>
</dbReference>
<name>A0ABX1W4M6_9RHOB</name>
<evidence type="ECO:0000313" key="3">
    <source>
        <dbReference type="EMBL" id="NOD28865.1"/>
    </source>
</evidence>
<comment type="caution">
    <text evidence="3">The sequence shown here is derived from an EMBL/GenBank/DDBJ whole genome shotgun (WGS) entry which is preliminary data.</text>
</comment>
<sequence length="154" mass="17177">MIRSLILLVFVPTITFAQQASVDDAYIRQCFSQEQTGTNVPECTGQAANACQASPGNDTTIGISQCIQAETAIWDALLNEQYKLRRSELAEQDPELANQLRDVQRAWIRFRDAECGLQYSLWSGGTIRTIVAANCYLVETAERALELRDLGNME</sequence>
<gene>
    <name evidence="3" type="ORF">GS617_01155</name>
</gene>
<dbReference type="InterPro" id="IPR009739">
    <property type="entry name" value="LprI-like_N"/>
</dbReference>
<evidence type="ECO:0000256" key="1">
    <source>
        <dbReference type="SAM" id="SignalP"/>
    </source>
</evidence>
<dbReference type="PANTHER" id="PTHR39176:SF1">
    <property type="entry name" value="PERIPLASMIC PROTEIN"/>
    <property type="match status" value="1"/>
</dbReference>
<accession>A0ABX1W4M6</accession>
<keyword evidence="1" id="KW-0732">Signal</keyword>
<feature type="signal peptide" evidence="1">
    <location>
        <begin position="1"/>
        <end position="20"/>
    </location>
</feature>
<dbReference type="Pfam" id="PF07007">
    <property type="entry name" value="LprI"/>
    <property type="match status" value="1"/>
</dbReference>
<protein>
    <submittedName>
        <fullName evidence="3">DUF1311 domain-containing protein</fullName>
    </submittedName>
</protein>
<dbReference type="Proteomes" id="UP000599383">
    <property type="component" value="Unassembled WGS sequence"/>
</dbReference>